<keyword evidence="2" id="KW-0812">Transmembrane</keyword>
<feature type="region of interest" description="Disordered" evidence="1">
    <location>
        <begin position="196"/>
        <end position="224"/>
    </location>
</feature>
<sequence length="371" mass="38906">MGAGGVARRIARGMGWVAACLGVVIAYLGVNVASILLTEPLCIVLGRATSSALGMDVVAAADLYLSLFVQLLSLLTFALWWRRLRPCSFLSARYGACSASAGAWARRVAGIVLVGVAVQLLIAIALSLVWLFVPEVIDGYSELMEDSGSTSFNILSVAVVALGAPVVEELTCRGVMMEFALRAVCPEWRPRWLRKKKRPASPMPAAAPESGDAATASSKDGQEGAVAEPVSSAPALGAAATSRAAALEPSRPAPSVPVSWRRFAAAATIQAAIFALLHGNLVQSSYAFVVGLLFAVVVWRTGSLADGMILHAAINLSSYFVSDFVALLSMVAEALVFVVPVIFLVVGFRLFWDATAPRTHRGADDASSTLG</sequence>
<feature type="transmembrane region" description="Helical" evidence="2">
    <location>
        <begin position="152"/>
        <end position="172"/>
    </location>
</feature>
<accession>A0ABT7VAK3</accession>
<feature type="transmembrane region" description="Helical" evidence="2">
    <location>
        <begin position="57"/>
        <end position="81"/>
    </location>
</feature>
<feature type="transmembrane region" description="Helical" evidence="2">
    <location>
        <begin position="334"/>
        <end position="352"/>
    </location>
</feature>
<feature type="transmembrane region" description="Helical" evidence="2">
    <location>
        <begin position="16"/>
        <end position="37"/>
    </location>
</feature>
<protein>
    <submittedName>
        <fullName evidence="4">CPBP family intramembrane metalloprotease</fullName>
        <ecNumber evidence="4">3.4.-.-</ecNumber>
    </submittedName>
</protein>
<organism evidence="4 5">
    <name type="scientific">Enorma phocaeensis</name>
    <dbReference type="NCBI Taxonomy" id="1871019"/>
    <lineage>
        <taxon>Bacteria</taxon>
        <taxon>Bacillati</taxon>
        <taxon>Actinomycetota</taxon>
        <taxon>Coriobacteriia</taxon>
        <taxon>Coriobacteriales</taxon>
        <taxon>Coriobacteriaceae</taxon>
        <taxon>Enorma</taxon>
    </lineage>
</organism>
<evidence type="ECO:0000256" key="2">
    <source>
        <dbReference type="SAM" id="Phobius"/>
    </source>
</evidence>
<keyword evidence="2" id="KW-1133">Transmembrane helix</keyword>
<keyword evidence="4" id="KW-0482">Metalloprotease</keyword>
<keyword evidence="4" id="KW-0645">Protease</keyword>
<feature type="transmembrane region" description="Helical" evidence="2">
    <location>
        <begin position="108"/>
        <end position="132"/>
    </location>
</feature>
<dbReference type="EC" id="3.4.-.-" evidence="4"/>
<evidence type="ECO:0000259" key="3">
    <source>
        <dbReference type="Pfam" id="PF02517"/>
    </source>
</evidence>
<feature type="transmembrane region" description="Helical" evidence="2">
    <location>
        <begin position="285"/>
        <end position="302"/>
    </location>
</feature>
<dbReference type="Proteomes" id="UP001529421">
    <property type="component" value="Unassembled WGS sequence"/>
</dbReference>
<feature type="domain" description="CAAX prenyl protease 2/Lysostaphin resistance protein A-like" evidence="3">
    <location>
        <begin position="261"/>
        <end position="316"/>
    </location>
</feature>
<dbReference type="InterPro" id="IPR003675">
    <property type="entry name" value="Rce1/LyrA-like_dom"/>
</dbReference>
<proteinExistence type="predicted"/>
<keyword evidence="5" id="KW-1185">Reference proteome</keyword>
<dbReference type="RefSeq" id="WP_289545635.1">
    <property type="nucleotide sequence ID" value="NZ_JAUDDZ010000012.1"/>
</dbReference>
<keyword evidence="4" id="KW-0378">Hydrolase</keyword>
<evidence type="ECO:0000313" key="4">
    <source>
        <dbReference type="EMBL" id="MDM8275528.1"/>
    </source>
</evidence>
<evidence type="ECO:0000313" key="5">
    <source>
        <dbReference type="Proteomes" id="UP001529421"/>
    </source>
</evidence>
<evidence type="ECO:0000256" key="1">
    <source>
        <dbReference type="SAM" id="MobiDB-lite"/>
    </source>
</evidence>
<reference evidence="5" key="1">
    <citation type="submission" date="2023-06" db="EMBL/GenBank/DDBJ databases">
        <title>Identification and characterization of horizontal gene transfer across gut microbiota members of farm animals based on homology search.</title>
        <authorList>
            <person name="Zeman M."/>
            <person name="Kubasova T."/>
            <person name="Jahodarova E."/>
            <person name="Nykrynova M."/>
            <person name="Rychlik I."/>
        </authorList>
    </citation>
    <scope>NUCLEOTIDE SEQUENCE [LARGE SCALE GENOMIC DNA]</scope>
    <source>
        <strain evidence="5">154_Feed</strain>
    </source>
</reference>
<dbReference type="EMBL" id="JAUDDZ010000012">
    <property type="protein sequence ID" value="MDM8275528.1"/>
    <property type="molecule type" value="Genomic_DNA"/>
</dbReference>
<dbReference type="Pfam" id="PF02517">
    <property type="entry name" value="Rce1-like"/>
    <property type="match status" value="1"/>
</dbReference>
<gene>
    <name evidence="4" type="ORF">QUW28_08510</name>
</gene>
<name>A0ABT7VAK3_9ACTN</name>
<keyword evidence="2" id="KW-0472">Membrane</keyword>
<comment type="caution">
    <text evidence="4">The sequence shown here is derived from an EMBL/GenBank/DDBJ whole genome shotgun (WGS) entry which is preliminary data.</text>
</comment>
<dbReference type="GO" id="GO:0008237">
    <property type="term" value="F:metallopeptidase activity"/>
    <property type="evidence" value="ECO:0007669"/>
    <property type="project" value="UniProtKB-KW"/>
</dbReference>